<feature type="domain" description="AB hydrolase-1" evidence="2">
    <location>
        <begin position="91"/>
        <end position="352"/>
    </location>
</feature>
<dbReference type="PRINTS" id="PR00412">
    <property type="entry name" value="EPOXHYDRLASE"/>
</dbReference>
<dbReference type="InterPro" id="IPR000639">
    <property type="entry name" value="Epox_hydrolase-like"/>
</dbReference>
<keyword evidence="3" id="KW-0378">Hydrolase</keyword>
<keyword evidence="1" id="KW-0560">Oxidoreductase</keyword>
<dbReference type="InterPro" id="IPR029058">
    <property type="entry name" value="AB_hydrolase_fold"/>
</dbReference>
<organism evidence="3 4">
    <name type="scientific">Gordonia phthalatica</name>
    <dbReference type="NCBI Taxonomy" id="1136941"/>
    <lineage>
        <taxon>Bacteria</taxon>
        <taxon>Bacillati</taxon>
        <taxon>Actinomycetota</taxon>
        <taxon>Actinomycetes</taxon>
        <taxon>Mycobacteriales</taxon>
        <taxon>Gordoniaceae</taxon>
        <taxon>Gordonia</taxon>
    </lineage>
</organism>
<dbReference type="GO" id="GO:0016787">
    <property type="term" value="F:hydrolase activity"/>
    <property type="evidence" value="ECO:0007669"/>
    <property type="project" value="UniProtKB-KW"/>
</dbReference>
<dbReference type="KEGG" id="goq:ACH46_06175"/>
<dbReference type="AlphaFoldDB" id="A0A0N9NAX7"/>
<proteinExistence type="predicted"/>
<dbReference type="EMBL" id="CP011853">
    <property type="protein sequence ID" value="ALG84169.1"/>
    <property type="molecule type" value="Genomic_DNA"/>
</dbReference>
<dbReference type="GO" id="GO:0004601">
    <property type="term" value="F:peroxidase activity"/>
    <property type="evidence" value="ECO:0007669"/>
    <property type="project" value="UniProtKB-KW"/>
</dbReference>
<dbReference type="InterPro" id="IPR050471">
    <property type="entry name" value="AB_hydrolase"/>
</dbReference>
<dbReference type="SUPFAM" id="SSF53474">
    <property type="entry name" value="alpha/beta-Hydrolases"/>
    <property type="match status" value="1"/>
</dbReference>
<dbReference type="STRING" id="1136941.ACH46_06175"/>
<evidence type="ECO:0000313" key="4">
    <source>
        <dbReference type="Proteomes" id="UP000063789"/>
    </source>
</evidence>
<protein>
    <submittedName>
        <fullName evidence="3">Alpha/beta hydrolase</fullName>
    </submittedName>
</protein>
<evidence type="ECO:0000256" key="1">
    <source>
        <dbReference type="ARBA" id="ARBA00022559"/>
    </source>
</evidence>
<evidence type="ECO:0000313" key="3">
    <source>
        <dbReference type="EMBL" id="ALG84169.1"/>
    </source>
</evidence>
<gene>
    <name evidence="3" type="ORF">ACH46_06175</name>
</gene>
<sequence length="387" mass="41337">MIPKPVPRWRSGLSEVGSLGAVTAGRRKQRKSRRRVDPNSGVDFTAIYGGEVATVTADDGISLAVRTVLTGGSKTGGTANWGRTATPELTVIFVHGFTLRMASWHFQRFGLAKRWADRSIKMVFYDQRGHGASDAAPDESCTMAQLGDDLAAVIRTMAPTGPVVLVGHSMGGMSVMSLARRHSRLFSHSGRIAGVALVSTAARGITEAGLGEGLNNPIVGALQVSVKYIPKAVQAGRGITRRAVEPVLVAASFGKDYYSPSAGHAVEKMIQNTPIATMVSFLRVLSSHDEATALPVIAQVPSVVLCGDEDRLTPIHNSLNMYAQLGDDSRLVIAEGCGHMLPMEDPEAVNDAIDDLVTRSRLALGRPMMPWRGRRDTAADRPAVRHG</sequence>
<reference evidence="3 4" key="2">
    <citation type="journal article" date="2017" name="Int. J. Syst. Evol. Microbiol.">
        <title>Gordonia phthalatica sp. nov., a di-n-butyl phthalate-degrading bacterium isolated from activated sludge.</title>
        <authorList>
            <person name="Jin D."/>
            <person name="Kong X."/>
            <person name="Jia M."/>
            <person name="Yu X."/>
            <person name="Wang X."/>
            <person name="Zhuang X."/>
            <person name="Deng Y."/>
            <person name="Bai Z."/>
        </authorList>
    </citation>
    <scope>NUCLEOTIDE SEQUENCE [LARGE SCALE GENOMIC DNA]</scope>
    <source>
        <strain evidence="3 4">QH-11</strain>
    </source>
</reference>
<dbReference type="PANTHER" id="PTHR43433">
    <property type="entry name" value="HYDROLASE, ALPHA/BETA FOLD FAMILY PROTEIN"/>
    <property type="match status" value="1"/>
</dbReference>
<dbReference type="PATRIC" id="fig|1136941.3.peg.1263"/>
<evidence type="ECO:0000259" key="2">
    <source>
        <dbReference type="Pfam" id="PF12697"/>
    </source>
</evidence>
<dbReference type="InterPro" id="IPR000073">
    <property type="entry name" value="AB_hydrolase_1"/>
</dbReference>
<accession>A0A0N9NAX7</accession>
<dbReference type="Proteomes" id="UP000063789">
    <property type="component" value="Chromosome"/>
</dbReference>
<reference evidence="4" key="1">
    <citation type="submission" date="2015-06" db="EMBL/GenBank/DDBJ databases">
        <title>Complete genome sequence and metabolic analysis of phthalate degradation pathway in Gordonia sp. QH-11.</title>
        <authorList>
            <person name="Jin D."/>
            <person name="Kong X."/>
            <person name="Bai Z."/>
        </authorList>
    </citation>
    <scope>NUCLEOTIDE SEQUENCE [LARGE SCALE GENOMIC DNA]</scope>
    <source>
        <strain evidence="4">QH-11</strain>
    </source>
</reference>
<name>A0A0N9NAX7_9ACTN</name>
<dbReference type="PANTHER" id="PTHR43433:SF1">
    <property type="entry name" value="BLL5160 PROTEIN"/>
    <property type="match status" value="1"/>
</dbReference>
<dbReference type="Pfam" id="PF12697">
    <property type="entry name" value="Abhydrolase_6"/>
    <property type="match status" value="1"/>
</dbReference>
<dbReference type="Gene3D" id="3.40.50.1820">
    <property type="entry name" value="alpha/beta hydrolase"/>
    <property type="match status" value="1"/>
</dbReference>
<keyword evidence="1" id="KW-0575">Peroxidase</keyword>
<keyword evidence="4" id="KW-1185">Reference proteome</keyword>